<name>A0A939BUV1_9BACL</name>
<proteinExistence type="predicted"/>
<dbReference type="AlphaFoldDB" id="A0A939BUV1"/>
<accession>A0A939BUV1</accession>
<organism evidence="1 2">
    <name type="scientific">Brevibacillus fulvus</name>
    <dbReference type="NCBI Taxonomy" id="1125967"/>
    <lineage>
        <taxon>Bacteria</taxon>
        <taxon>Bacillati</taxon>
        <taxon>Bacillota</taxon>
        <taxon>Bacilli</taxon>
        <taxon>Bacillales</taxon>
        <taxon>Paenibacillaceae</taxon>
        <taxon>Brevibacillus</taxon>
    </lineage>
</organism>
<evidence type="ECO:0000313" key="2">
    <source>
        <dbReference type="Proteomes" id="UP000717624"/>
    </source>
</evidence>
<protein>
    <submittedName>
        <fullName evidence="1">Uncharacterized protein</fullName>
    </submittedName>
</protein>
<keyword evidence="2" id="KW-1185">Reference proteome</keyword>
<evidence type="ECO:0000313" key="1">
    <source>
        <dbReference type="EMBL" id="MBM7590809.1"/>
    </source>
</evidence>
<dbReference type="RefSeq" id="WP_204518554.1">
    <property type="nucleotide sequence ID" value="NZ_BAABIN010000016.1"/>
</dbReference>
<sequence>MKEMISQEPMPERIHAEEEKVMAAELISETDDLTIPASKRNPGDEYRFLYW</sequence>
<gene>
    <name evidence="1" type="ORF">JOD01_002419</name>
</gene>
<dbReference type="Proteomes" id="UP000717624">
    <property type="component" value="Unassembled WGS sequence"/>
</dbReference>
<comment type="caution">
    <text evidence="1">The sequence shown here is derived from an EMBL/GenBank/DDBJ whole genome shotgun (WGS) entry which is preliminary data.</text>
</comment>
<reference evidence="1" key="1">
    <citation type="submission" date="2021-01" db="EMBL/GenBank/DDBJ databases">
        <title>Genomic Encyclopedia of Type Strains, Phase IV (KMG-IV): sequencing the most valuable type-strain genomes for metagenomic binning, comparative biology and taxonomic classification.</title>
        <authorList>
            <person name="Goeker M."/>
        </authorList>
    </citation>
    <scope>NUCLEOTIDE SEQUENCE</scope>
    <source>
        <strain evidence="1">DSM 25523</strain>
    </source>
</reference>
<dbReference type="EMBL" id="JAFBEB010000007">
    <property type="protein sequence ID" value="MBM7590809.1"/>
    <property type="molecule type" value="Genomic_DNA"/>
</dbReference>